<dbReference type="KEGG" id="hje:HacjB3_11535"/>
<dbReference type="GO" id="GO:0005886">
    <property type="term" value="C:plasma membrane"/>
    <property type="evidence" value="ECO:0007669"/>
    <property type="project" value="UniProtKB-SubCell"/>
</dbReference>
<dbReference type="PATRIC" id="fig|795797.18.peg.2310"/>
<evidence type="ECO:0000259" key="9">
    <source>
        <dbReference type="PROSITE" id="PS50928"/>
    </source>
</evidence>
<dbReference type="Gene3D" id="1.10.3720.10">
    <property type="entry name" value="MetI-like"/>
    <property type="match status" value="1"/>
</dbReference>
<reference evidence="10 12" key="1">
    <citation type="journal article" date="2010" name="J. Bacteriol.">
        <title>Complete genome sequence of Halalkalicoccus jeotgali B3(T), an extremely halophilic archaeon.</title>
        <authorList>
            <person name="Roh S.W."/>
            <person name="Nam Y.D."/>
            <person name="Nam S.H."/>
            <person name="Choi S.H."/>
            <person name="Park H.S."/>
            <person name="Bae J.W."/>
        </authorList>
    </citation>
    <scope>NUCLEOTIDE SEQUENCE [LARGE SCALE GENOMIC DNA]</scope>
    <source>
        <strain evidence="10">B3</strain>
        <strain evidence="12">DSM 18796 / CECT 7217 / JCM 14584 / KCTC 4019 / B3</strain>
    </source>
</reference>
<dbReference type="RefSeq" id="WP_008416721.1">
    <property type="nucleotide sequence ID" value="NC_014297.1"/>
</dbReference>
<feature type="transmembrane region" description="Helical" evidence="8">
    <location>
        <begin position="155"/>
        <end position="176"/>
    </location>
</feature>
<feature type="transmembrane region" description="Helical" evidence="8">
    <location>
        <begin position="30"/>
        <end position="51"/>
    </location>
</feature>
<evidence type="ECO:0000313" key="11">
    <source>
        <dbReference type="EMBL" id="ELY36540.1"/>
    </source>
</evidence>
<dbReference type="InterPro" id="IPR035906">
    <property type="entry name" value="MetI-like_sf"/>
</dbReference>
<comment type="caution">
    <text evidence="8">Lacks conserved residue(s) required for the propagation of feature annotation.</text>
</comment>
<sequence length="305" mass="32568">MAGNNAQTQTDDWFDTGGSGDWRGRIFQGVCLGATLFGILMVGVLLVYVTLDAFALTQPNTPRWLDWQFLTSAPSRFPDEAGIYPALIGSIMMMIVVAVATVPIGVGAALYLVEYAPQNRFTELIQLNIANLAGVPSVVYGLLGLALFIRVFTLPYGSVLVGGMAVGLLILPIVIISAQEAIDSVPDSQREASLAMGATRWQTTRNVVLPGALPGILTGTILAFGRAIGETAPLLMIGAAATIYNPPAGFLARFSAMPRQIYTWSAMPSPEFRYGVLAAGVVTLLAVMLSMNAAAILIRNRYQRR</sequence>
<keyword evidence="3" id="KW-0813">Transport</keyword>
<evidence type="ECO:0000313" key="10">
    <source>
        <dbReference type="EMBL" id="ADJ15690.1"/>
    </source>
</evidence>
<accession>D8J5J4</accession>
<feature type="transmembrane region" description="Helical" evidence="8">
    <location>
        <begin position="274"/>
        <end position="298"/>
    </location>
</feature>
<evidence type="ECO:0000256" key="3">
    <source>
        <dbReference type="ARBA" id="ARBA00022448"/>
    </source>
</evidence>
<dbReference type="GeneID" id="9420121"/>
<evidence type="ECO:0000256" key="2">
    <source>
        <dbReference type="ARBA" id="ARBA00007069"/>
    </source>
</evidence>
<evidence type="ECO:0000256" key="6">
    <source>
        <dbReference type="ARBA" id="ARBA00022989"/>
    </source>
</evidence>
<dbReference type="NCBIfam" id="TIGR00974">
    <property type="entry name" value="3a0107s02c"/>
    <property type="match status" value="1"/>
</dbReference>
<evidence type="ECO:0000256" key="1">
    <source>
        <dbReference type="ARBA" id="ARBA00004651"/>
    </source>
</evidence>
<dbReference type="AlphaFoldDB" id="D8J5J4"/>
<dbReference type="Proteomes" id="UP000000390">
    <property type="component" value="Chromosome"/>
</dbReference>
<keyword evidence="13" id="KW-1185">Reference proteome</keyword>
<dbReference type="Proteomes" id="UP000011645">
    <property type="component" value="Unassembled WGS sequence"/>
</dbReference>
<dbReference type="STRING" id="795797.HacjB3_11535"/>
<comment type="similarity">
    <text evidence="2 8">Belongs to the binding-protein-dependent transport system permease family. CysTW subfamily.</text>
</comment>
<keyword evidence="4 8" id="KW-1003">Cell membrane</keyword>
<dbReference type="PANTHER" id="PTHR43470:SF5">
    <property type="entry name" value="PHOSPHATE TRANSPORT SYSTEM PERMEASE PROTEIN PSTA"/>
    <property type="match status" value="1"/>
</dbReference>
<dbReference type="SUPFAM" id="SSF161098">
    <property type="entry name" value="MetI-like"/>
    <property type="match status" value="1"/>
</dbReference>
<feature type="domain" description="ABC transmembrane type-1" evidence="9">
    <location>
        <begin position="87"/>
        <end position="295"/>
    </location>
</feature>
<dbReference type="HOGENOM" id="CLU_033621_2_1_2"/>
<dbReference type="EMBL" id="AOHV01000028">
    <property type="protein sequence ID" value="ELY36540.1"/>
    <property type="molecule type" value="Genomic_DNA"/>
</dbReference>
<feature type="transmembrane region" description="Helical" evidence="8">
    <location>
        <begin position="125"/>
        <end position="149"/>
    </location>
</feature>
<reference evidence="11 13" key="2">
    <citation type="journal article" date="2014" name="PLoS Genet.">
        <title>Phylogenetically driven sequencing of extremely halophilic archaea reveals strategies for static and dynamic osmo-response.</title>
        <authorList>
            <person name="Becker E.A."/>
            <person name="Seitzer P.M."/>
            <person name="Tritt A."/>
            <person name="Larsen D."/>
            <person name="Krusor M."/>
            <person name="Yao A.I."/>
            <person name="Wu D."/>
            <person name="Madern D."/>
            <person name="Eisen J.A."/>
            <person name="Darling A.E."/>
            <person name="Facciotti M.T."/>
        </authorList>
    </citation>
    <scope>NUCLEOTIDE SEQUENCE [LARGE SCALE GENOMIC DNA]</scope>
    <source>
        <strain evidence="11">B3</strain>
        <strain evidence="13">DSM 18796 / CECT 7217 / JCM 14584 / KCTC 4019 / B3</strain>
    </source>
</reference>
<dbReference type="InterPro" id="IPR000515">
    <property type="entry name" value="MetI-like"/>
</dbReference>
<gene>
    <name evidence="10" type="ordered locus">HacjB3_11535</name>
    <name evidence="11" type="ORF">C497_11113</name>
</gene>
<dbReference type="PROSITE" id="PS50928">
    <property type="entry name" value="ABC_TM1"/>
    <property type="match status" value="1"/>
</dbReference>
<keyword evidence="7 8" id="KW-0472">Membrane</keyword>
<dbReference type="Pfam" id="PF00528">
    <property type="entry name" value="BPD_transp_1"/>
    <property type="match status" value="1"/>
</dbReference>
<comment type="subcellular location">
    <subcellularLocation>
        <location evidence="1 8">Cell membrane</location>
        <topology evidence="1 8">Multi-pass membrane protein</topology>
    </subcellularLocation>
</comment>
<evidence type="ECO:0000256" key="8">
    <source>
        <dbReference type="RuleBase" id="RU363043"/>
    </source>
</evidence>
<dbReference type="GO" id="GO:0005315">
    <property type="term" value="F:phosphate transmembrane transporter activity"/>
    <property type="evidence" value="ECO:0007669"/>
    <property type="project" value="InterPro"/>
</dbReference>
<dbReference type="PANTHER" id="PTHR43470">
    <property type="entry name" value="PHOSPHATE TRANSPORT SYSTEM PERMEASE PROTEIN PSTA-RELATED"/>
    <property type="match status" value="1"/>
</dbReference>
<evidence type="ECO:0000256" key="7">
    <source>
        <dbReference type="ARBA" id="ARBA00023136"/>
    </source>
</evidence>
<protein>
    <recommendedName>
        <fullName evidence="8">Phosphate transport system permease protein PstA</fullName>
    </recommendedName>
</protein>
<name>D8J5J4_HALJB</name>
<proteinExistence type="inferred from homology"/>
<evidence type="ECO:0000256" key="5">
    <source>
        <dbReference type="ARBA" id="ARBA00022692"/>
    </source>
</evidence>
<organism evidence="10 12">
    <name type="scientific">Halalkalicoccus jeotgali (strain DSM 18796 / CECT 7217 / JCM 14584 / KCTC 4019 / B3)</name>
    <dbReference type="NCBI Taxonomy" id="795797"/>
    <lineage>
        <taxon>Archaea</taxon>
        <taxon>Methanobacteriati</taxon>
        <taxon>Methanobacteriota</taxon>
        <taxon>Stenosarchaea group</taxon>
        <taxon>Halobacteria</taxon>
        <taxon>Halobacteriales</taxon>
        <taxon>Halococcaceae</taxon>
        <taxon>Halalkalicoccus</taxon>
    </lineage>
</organism>
<dbReference type="CDD" id="cd06261">
    <property type="entry name" value="TM_PBP2"/>
    <property type="match status" value="1"/>
</dbReference>
<evidence type="ECO:0000313" key="12">
    <source>
        <dbReference type="Proteomes" id="UP000000390"/>
    </source>
</evidence>
<evidence type="ECO:0000313" key="13">
    <source>
        <dbReference type="Proteomes" id="UP000011645"/>
    </source>
</evidence>
<keyword evidence="6 8" id="KW-1133">Transmembrane helix</keyword>
<dbReference type="GO" id="GO:0035435">
    <property type="term" value="P:phosphate ion transmembrane transport"/>
    <property type="evidence" value="ECO:0007669"/>
    <property type="project" value="InterPro"/>
</dbReference>
<keyword evidence="5 8" id="KW-0812">Transmembrane</keyword>
<evidence type="ECO:0000256" key="4">
    <source>
        <dbReference type="ARBA" id="ARBA00022475"/>
    </source>
</evidence>
<dbReference type="InterPro" id="IPR005672">
    <property type="entry name" value="Phosphate_PstA"/>
</dbReference>
<dbReference type="eggNOG" id="arCOG00168">
    <property type="taxonomic scope" value="Archaea"/>
</dbReference>
<feature type="transmembrane region" description="Helical" evidence="8">
    <location>
        <begin position="83"/>
        <end position="113"/>
    </location>
</feature>
<dbReference type="OrthoDB" id="11402at2157"/>
<dbReference type="EMBL" id="CP002062">
    <property type="protein sequence ID" value="ADJ15690.1"/>
    <property type="molecule type" value="Genomic_DNA"/>
</dbReference>